<dbReference type="InterPro" id="IPR048525">
    <property type="entry name" value="DDR1-2_DS-like"/>
</dbReference>
<evidence type="ECO:0000256" key="11">
    <source>
        <dbReference type="SAM" id="MobiDB-lite"/>
    </source>
</evidence>
<reference evidence="14" key="1">
    <citation type="submission" date="2019-11" db="UniProtKB">
        <authorList>
            <consortium name="WormBaseParasite"/>
        </authorList>
    </citation>
    <scope>IDENTIFICATION</scope>
</reference>
<evidence type="ECO:0000256" key="10">
    <source>
        <dbReference type="ARBA" id="ARBA00023180"/>
    </source>
</evidence>
<keyword evidence="5" id="KW-0547">Nucleotide-binding</keyword>
<dbReference type="GO" id="GO:0005524">
    <property type="term" value="F:ATP binding"/>
    <property type="evidence" value="ECO:0007669"/>
    <property type="project" value="UniProtKB-KW"/>
</dbReference>
<evidence type="ECO:0000256" key="1">
    <source>
        <dbReference type="ARBA" id="ARBA00004251"/>
    </source>
</evidence>
<evidence type="ECO:0000256" key="8">
    <source>
        <dbReference type="ARBA" id="ARBA00023136"/>
    </source>
</evidence>
<evidence type="ECO:0000256" key="6">
    <source>
        <dbReference type="ARBA" id="ARBA00022840"/>
    </source>
</evidence>
<organism evidence="14">
    <name type="scientific">Mesocestoides corti</name>
    <name type="common">Flatworm</name>
    <dbReference type="NCBI Taxonomy" id="53468"/>
    <lineage>
        <taxon>Eukaryota</taxon>
        <taxon>Metazoa</taxon>
        <taxon>Spiralia</taxon>
        <taxon>Lophotrochozoa</taxon>
        <taxon>Platyhelminthes</taxon>
        <taxon>Cestoda</taxon>
        <taxon>Eucestoda</taxon>
        <taxon>Cyclophyllidea</taxon>
        <taxon>Mesocestoididae</taxon>
        <taxon>Mesocestoides</taxon>
    </lineage>
</organism>
<feature type="compositionally biased region" description="Pro residues" evidence="11">
    <location>
        <begin position="681"/>
        <end position="698"/>
    </location>
</feature>
<dbReference type="SUPFAM" id="SSF49785">
    <property type="entry name" value="Galactose-binding domain-like"/>
    <property type="match status" value="1"/>
</dbReference>
<dbReference type="WBParaSite" id="MCU_002506-RA">
    <property type="protein sequence ID" value="MCU_002506-RA"/>
    <property type="gene ID" value="MCU_002506"/>
</dbReference>
<evidence type="ECO:0000256" key="9">
    <source>
        <dbReference type="ARBA" id="ARBA00023157"/>
    </source>
</evidence>
<name>A0A5K3ET64_MESCO</name>
<dbReference type="Gene3D" id="2.60.120.260">
    <property type="entry name" value="Galactose-binding domain-like"/>
    <property type="match status" value="1"/>
</dbReference>
<comment type="subcellular location">
    <subcellularLocation>
        <location evidence="1">Cell membrane</location>
        <topology evidence="1">Single-pass type I membrane protein</topology>
    </subcellularLocation>
</comment>
<evidence type="ECO:0000256" key="3">
    <source>
        <dbReference type="ARBA" id="ARBA00022692"/>
    </source>
</evidence>
<evidence type="ECO:0000256" key="2">
    <source>
        <dbReference type="ARBA" id="ARBA00022475"/>
    </source>
</evidence>
<evidence type="ECO:0000256" key="4">
    <source>
        <dbReference type="ARBA" id="ARBA00022729"/>
    </source>
</evidence>
<feature type="region of interest" description="Disordered" evidence="11">
    <location>
        <begin position="672"/>
        <end position="707"/>
    </location>
</feature>
<evidence type="ECO:0000256" key="5">
    <source>
        <dbReference type="ARBA" id="ARBA00022741"/>
    </source>
</evidence>
<feature type="region of interest" description="Disordered" evidence="11">
    <location>
        <begin position="545"/>
        <end position="568"/>
    </location>
</feature>
<keyword evidence="2" id="KW-1003">Cell membrane</keyword>
<keyword evidence="7 12" id="KW-1133">Transmembrane helix</keyword>
<evidence type="ECO:0000256" key="7">
    <source>
        <dbReference type="ARBA" id="ARBA00022989"/>
    </source>
</evidence>
<keyword evidence="3 12" id="KW-0812">Transmembrane</keyword>
<dbReference type="Pfam" id="PF21114">
    <property type="entry name" value="DDR1-2_DS-like"/>
    <property type="match status" value="1"/>
</dbReference>
<feature type="domain" description="F5/8 type C" evidence="13">
    <location>
        <begin position="61"/>
        <end position="223"/>
    </location>
</feature>
<dbReference type="Pfam" id="PF00754">
    <property type="entry name" value="F5_F8_type_C"/>
    <property type="match status" value="1"/>
</dbReference>
<dbReference type="GO" id="GO:0005886">
    <property type="term" value="C:plasma membrane"/>
    <property type="evidence" value="ECO:0007669"/>
    <property type="project" value="UniProtKB-SubCell"/>
</dbReference>
<feature type="transmembrane region" description="Helical" evidence="12">
    <location>
        <begin position="507"/>
        <end position="530"/>
    </location>
</feature>
<evidence type="ECO:0000256" key="12">
    <source>
        <dbReference type="SAM" id="Phobius"/>
    </source>
</evidence>
<dbReference type="PANTHER" id="PTHR24543:SF291">
    <property type="entry name" value="SMOKE ALARM, ISOFORM D"/>
    <property type="match status" value="1"/>
</dbReference>
<keyword evidence="9" id="KW-1015">Disulfide bond</keyword>
<dbReference type="InterPro" id="IPR008979">
    <property type="entry name" value="Galactose-bd-like_sf"/>
</dbReference>
<dbReference type="InterPro" id="IPR000421">
    <property type="entry name" value="FA58C"/>
</dbReference>
<keyword evidence="4" id="KW-0732">Signal</keyword>
<dbReference type="PROSITE" id="PS50022">
    <property type="entry name" value="FA58C_3"/>
    <property type="match status" value="1"/>
</dbReference>
<dbReference type="Gene3D" id="2.60.120.1190">
    <property type="match status" value="1"/>
</dbReference>
<dbReference type="AlphaFoldDB" id="A0A5K3ET64"/>
<evidence type="ECO:0000259" key="13">
    <source>
        <dbReference type="PROSITE" id="PS50022"/>
    </source>
</evidence>
<keyword evidence="10" id="KW-0325">Glycoprotein</keyword>
<proteinExistence type="predicted"/>
<keyword evidence="8 12" id="KW-0472">Membrane</keyword>
<sequence length="868" mass="92996">MHTRKKNKHRYVCTVILFVRLVRERVLMSVSGTCLFWMLRYATGQEFVLWSQYLLISVVSVDATLLHEMDNTANSFLTPSSYSASSALDNYGANQASGSVFDSKGDDNPRAWCPQSPIQDDRREWLQLDFDGLKVIKLLITWGLSSKPAHFVPYFLLLYQRHDGRWHQFTSHNGTQLIVANQDNSQPKTITLSPPITARRLRIVPYRGDHAQLMCLKLSVLGHAFEASILSYEIPEGDIYRSPAGGVTWAALNDSSYDGNRSPKRTSLLAGGSHRGLLAGGLGVLVDGRIYAGGEIRRALEAPFSLRNMPRDSRQTLSGLVGWFCRSGLPPSLLSPPCQSRNVSLLFAFESVRHFTELRIHALNSFSENIAVFREALVQFSVGGRLFDRYGPPVLYEYQRNVTSSQPTWVVIPLNGRVGRFVRLILTFDSDWIILSEVAFNSTLLTANIDEEEKGVLSQSPITPLPSPKPPTFGAPVAVFANRSQQLGGALSPPQARSPSGDETADLSLIISAVCVVGLILIVSVFVYVLCRLCRGGCRGNQALTGKASAADRSTDSGGHKPKLLDGGNGVLPASGDGRFLAFGGGTSTTNAYCLANTMAANDIPPSSKSADMYSPFNANESMLQTLHMMHQPQTSTYDPAFRPLLQPSSGFGTLSANGGASQLTASGNAAAASSFYQPSARPPPPPDQPLPPLPPITPTSGMSCWTHRPSSTVNPYAASSAVSMISNGMNVGLGGGGAPMVASTHTDGSMAEYASASLISGQTGYPMRPPSIHGGSGGLIFAPSPTGYPTAQPPTSQDVFLQSMLAATTNGNAATNAGVFPLMVSCSSGFGDGAMPPSLSVFPSHSMNGPFDTLKSIDTLPPHEDMR</sequence>
<dbReference type="PANTHER" id="PTHR24543">
    <property type="entry name" value="MULTICOPPER OXIDASE-RELATED"/>
    <property type="match status" value="1"/>
</dbReference>
<protein>
    <submittedName>
        <fullName evidence="14">F5/8 type C domain-containing protein</fullName>
    </submittedName>
</protein>
<evidence type="ECO:0000313" key="14">
    <source>
        <dbReference type="WBParaSite" id="MCU_002506-RA"/>
    </source>
</evidence>
<keyword evidence="6" id="KW-0067">ATP-binding</keyword>
<accession>A0A5K3ET64</accession>